<dbReference type="InterPro" id="IPR052444">
    <property type="entry name" value="Spz/Toll_ligand-like"/>
</dbReference>
<feature type="compositionally biased region" description="Basic residues" evidence="4">
    <location>
        <begin position="177"/>
        <end position="191"/>
    </location>
</feature>
<evidence type="ECO:0000256" key="2">
    <source>
        <dbReference type="ARBA" id="ARBA00023157"/>
    </source>
</evidence>
<dbReference type="InterPro" id="IPR032104">
    <property type="entry name" value="Spaetzle"/>
</dbReference>
<keyword evidence="1 5" id="KW-0732">Signal</keyword>
<dbReference type="PANTHER" id="PTHR23199:SF16">
    <property type="entry name" value="PROTEIN SPAETZLE 5"/>
    <property type="match status" value="1"/>
</dbReference>
<feature type="compositionally biased region" description="Pro residues" evidence="4">
    <location>
        <begin position="156"/>
        <end position="174"/>
    </location>
</feature>
<feature type="region of interest" description="Disordered" evidence="4">
    <location>
        <begin position="84"/>
        <end position="199"/>
    </location>
</feature>
<comment type="caution">
    <text evidence="7">The sequence shown here is derived from an EMBL/GenBank/DDBJ whole genome shotgun (WGS) entry which is preliminary data.</text>
</comment>
<dbReference type="GO" id="GO:0005121">
    <property type="term" value="F:Toll binding"/>
    <property type="evidence" value="ECO:0007669"/>
    <property type="project" value="TreeGrafter"/>
</dbReference>
<evidence type="ECO:0000313" key="7">
    <source>
        <dbReference type="EMBL" id="CAL4078599.1"/>
    </source>
</evidence>
<dbReference type="SUPFAM" id="SSF57501">
    <property type="entry name" value="Cystine-knot cytokines"/>
    <property type="match status" value="1"/>
</dbReference>
<evidence type="ECO:0000256" key="5">
    <source>
        <dbReference type="SAM" id="SignalP"/>
    </source>
</evidence>
<feature type="domain" description="Spaetzle" evidence="6">
    <location>
        <begin position="199"/>
        <end position="294"/>
    </location>
</feature>
<dbReference type="Proteomes" id="UP001497623">
    <property type="component" value="Unassembled WGS sequence"/>
</dbReference>
<keyword evidence="8" id="KW-1185">Reference proteome</keyword>
<protein>
    <recommendedName>
        <fullName evidence="6">Spaetzle domain-containing protein</fullName>
    </recommendedName>
</protein>
<name>A0AAV2QAU0_MEGNR</name>
<keyword evidence="2" id="KW-1015">Disulfide bond</keyword>
<organism evidence="7 8">
    <name type="scientific">Meganyctiphanes norvegica</name>
    <name type="common">Northern krill</name>
    <name type="synonym">Thysanopoda norvegica</name>
    <dbReference type="NCBI Taxonomy" id="48144"/>
    <lineage>
        <taxon>Eukaryota</taxon>
        <taxon>Metazoa</taxon>
        <taxon>Ecdysozoa</taxon>
        <taxon>Arthropoda</taxon>
        <taxon>Crustacea</taxon>
        <taxon>Multicrustacea</taxon>
        <taxon>Malacostraca</taxon>
        <taxon>Eumalacostraca</taxon>
        <taxon>Eucarida</taxon>
        <taxon>Euphausiacea</taxon>
        <taxon>Euphausiidae</taxon>
        <taxon>Meganyctiphanes</taxon>
    </lineage>
</organism>
<dbReference type="EMBL" id="CAXKWB010005471">
    <property type="protein sequence ID" value="CAL4078599.1"/>
    <property type="molecule type" value="Genomic_DNA"/>
</dbReference>
<reference evidence="7 8" key="1">
    <citation type="submission" date="2024-05" db="EMBL/GenBank/DDBJ databases">
        <authorList>
            <person name="Wallberg A."/>
        </authorList>
    </citation>
    <scope>NUCLEOTIDE SEQUENCE [LARGE SCALE GENOMIC DNA]</scope>
</reference>
<sequence>MWRVVVGMSFCVLGLLPSEVGPTYPSSPFIPAMPGMTPDCVQDPRDTYCTKTYKYPKERIVYLLENKMFDTDTLLRDETRDTYTFEARDAPKQPPQMMYGYDPPSSGYLPPQPQNTSTRYGPPASKYGSPPTLYDAPLRYDEEGPYPRYAKQSYTPQPPSLRYTPPPRSPPKPQPWWRKHFSRGSRHRQKRQLNGGQRDLCPSESSYIMPRAGLNTNGDYMYLVNLNEVSPQYTQLVRSEKCVTARCTGACDVPEGFTAVCQQQYVQKRLIALDGSGSKLNTDTFWFPSCCLCKLRPNAG</sequence>
<evidence type="ECO:0000259" key="6">
    <source>
        <dbReference type="Pfam" id="PF16077"/>
    </source>
</evidence>
<accession>A0AAV2QAU0</accession>
<dbReference type="Gene3D" id="2.10.90.10">
    <property type="entry name" value="Cystine-knot cytokines"/>
    <property type="match status" value="1"/>
</dbReference>
<proteinExistence type="predicted"/>
<feature type="signal peptide" evidence="5">
    <location>
        <begin position="1"/>
        <end position="22"/>
    </location>
</feature>
<dbReference type="PANTHER" id="PTHR23199">
    <property type="entry name" value="NEUROTROPHIN 1-RELATED"/>
    <property type="match status" value="1"/>
</dbReference>
<dbReference type="GO" id="GO:0005615">
    <property type="term" value="C:extracellular space"/>
    <property type="evidence" value="ECO:0007669"/>
    <property type="project" value="UniProtKB-ARBA"/>
</dbReference>
<dbReference type="GO" id="GO:0021556">
    <property type="term" value="P:central nervous system formation"/>
    <property type="evidence" value="ECO:0007669"/>
    <property type="project" value="TreeGrafter"/>
</dbReference>
<evidence type="ECO:0000256" key="4">
    <source>
        <dbReference type="SAM" id="MobiDB-lite"/>
    </source>
</evidence>
<feature type="chain" id="PRO_5043819557" description="Spaetzle domain-containing protein" evidence="5">
    <location>
        <begin position="23"/>
        <end position="300"/>
    </location>
</feature>
<evidence type="ECO:0000256" key="3">
    <source>
        <dbReference type="ARBA" id="ARBA00023180"/>
    </source>
</evidence>
<dbReference type="GO" id="GO:0008083">
    <property type="term" value="F:growth factor activity"/>
    <property type="evidence" value="ECO:0007669"/>
    <property type="project" value="TreeGrafter"/>
</dbReference>
<dbReference type="GO" id="GO:0045087">
    <property type="term" value="P:innate immune response"/>
    <property type="evidence" value="ECO:0007669"/>
    <property type="project" value="TreeGrafter"/>
</dbReference>
<keyword evidence="3" id="KW-0325">Glycoprotein</keyword>
<evidence type="ECO:0000256" key="1">
    <source>
        <dbReference type="ARBA" id="ARBA00022729"/>
    </source>
</evidence>
<dbReference type="Pfam" id="PF16077">
    <property type="entry name" value="Spaetzle"/>
    <property type="match status" value="1"/>
</dbReference>
<gene>
    <name evidence="7" type="ORF">MNOR_LOCUS10700</name>
</gene>
<evidence type="ECO:0000313" key="8">
    <source>
        <dbReference type="Proteomes" id="UP001497623"/>
    </source>
</evidence>
<dbReference type="AlphaFoldDB" id="A0AAV2QAU0"/>
<dbReference type="InterPro" id="IPR029034">
    <property type="entry name" value="Cystine-knot_cytokine"/>
</dbReference>